<dbReference type="InterPro" id="IPR052024">
    <property type="entry name" value="Methanogen_methyltrans"/>
</dbReference>
<protein>
    <submittedName>
        <fullName evidence="3">Uroporphyrinogen decarboxylase</fullName>
        <ecNumber evidence="3">4.1.1.37</ecNumber>
    </submittedName>
</protein>
<dbReference type="PATRIC" id="fig|1705578.3.peg.225"/>
<dbReference type="InterPro" id="IPR038071">
    <property type="entry name" value="UROD/MetE-like_sf"/>
</dbReference>
<comment type="caution">
    <text evidence="3">The sequence shown here is derived from an EMBL/GenBank/DDBJ whole genome shotgun (WGS) entry which is preliminary data.</text>
</comment>
<dbReference type="AlphaFoldDB" id="A0A166UK53"/>
<evidence type="ECO:0000313" key="4">
    <source>
        <dbReference type="EMBL" id="OBR94297.1"/>
    </source>
</evidence>
<keyword evidence="6" id="KW-1185">Reference proteome</keyword>
<dbReference type="CDD" id="cd03465">
    <property type="entry name" value="URO-D_like"/>
    <property type="match status" value="1"/>
</dbReference>
<evidence type="ECO:0000313" key="3">
    <source>
        <dbReference type="EMBL" id="OAA94996.1"/>
    </source>
</evidence>
<dbReference type="Proteomes" id="UP000093694">
    <property type="component" value="Unassembled WGS sequence"/>
</dbReference>
<dbReference type="EMBL" id="LROR01000046">
    <property type="protein sequence ID" value="OBR94297.1"/>
    <property type="molecule type" value="Genomic_DNA"/>
</dbReference>
<dbReference type="GO" id="GO:0006779">
    <property type="term" value="P:porphyrin-containing compound biosynthetic process"/>
    <property type="evidence" value="ECO:0007669"/>
    <property type="project" value="InterPro"/>
</dbReference>
<proteinExistence type="predicted"/>
<feature type="compositionally biased region" description="Basic and acidic residues" evidence="1">
    <location>
        <begin position="1"/>
        <end position="15"/>
    </location>
</feature>
<accession>A0A166UK53</accession>
<keyword evidence="3" id="KW-0456">Lyase</keyword>
<evidence type="ECO:0000259" key="2">
    <source>
        <dbReference type="Pfam" id="PF01208"/>
    </source>
</evidence>
<evidence type="ECO:0000313" key="5">
    <source>
        <dbReference type="Proteomes" id="UP000077384"/>
    </source>
</evidence>
<dbReference type="EMBL" id="LITQ01000001">
    <property type="protein sequence ID" value="OAA94996.1"/>
    <property type="molecule type" value="Genomic_DNA"/>
</dbReference>
<evidence type="ECO:0000313" key="6">
    <source>
        <dbReference type="Proteomes" id="UP000093694"/>
    </source>
</evidence>
<dbReference type="Gene3D" id="3.20.20.210">
    <property type="match status" value="1"/>
</dbReference>
<reference evidence="3 5" key="1">
    <citation type="journal article" date="2015" name="Biotechnol. Bioeng.">
        <title>Genome sequence and phenotypic characterization of Caulobacter segnis.</title>
        <authorList>
            <person name="Patel S."/>
            <person name="Fletcher B."/>
            <person name="Scott D.C."/>
            <person name="Ely B."/>
        </authorList>
    </citation>
    <scope>NUCLEOTIDE SEQUENCE [LARGE SCALE GENOMIC DNA]</scope>
    <source>
        <strain evidence="3 5">PS02</strain>
    </source>
</reference>
<dbReference type="PANTHER" id="PTHR47099">
    <property type="entry name" value="METHYLCOBAMIDE:COM METHYLTRANSFERASE MTBA"/>
    <property type="match status" value="1"/>
</dbReference>
<dbReference type="SUPFAM" id="SSF51726">
    <property type="entry name" value="UROD/MetE-like"/>
    <property type="match status" value="1"/>
</dbReference>
<sequence>MEIKKDSMTPKERMKTLSKGEPVDRIPCTPMMGVTLASFIGKTTYEYYHNADVTAELEIALFKKFRHDSVGVGVSLREIAEAMGTKIIYPENSISYVDKPAIKDINDVSKLSPADPYKDGKLPVRLKAVKMVNDALGKEVNVSFSIPAPFTTASDLLGTENFLKAVLKYPKKVHELLDIVTESNFKIIDIIANMGIGFGMCDPVSSSSIISKRLYEKFSMPYVKKCVDRMREKSGMGTSMHVCGKSKEIWNSLIQTGITTLSIDNTENLEKAKKAVGDKVCLVGNVSPVDAVRYGTYDDVVRESKLCIKKAYNNPKGFVLSTGCQIPINSPIENIQALMDTARSFGSYPIKPDLL</sequence>
<organism evidence="3 5">
    <name type="scientific">Clostridium coskatii</name>
    <dbReference type="NCBI Taxonomy" id="1705578"/>
    <lineage>
        <taxon>Bacteria</taxon>
        <taxon>Bacillati</taxon>
        <taxon>Bacillota</taxon>
        <taxon>Clostridia</taxon>
        <taxon>Eubacteriales</taxon>
        <taxon>Clostridiaceae</taxon>
        <taxon>Clostridium</taxon>
    </lineage>
</organism>
<name>A0A166UK53_9CLOT</name>
<feature type="region of interest" description="Disordered" evidence="1">
    <location>
        <begin position="1"/>
        <end position="22"/>
    </location>
</feature>
<dbReference type="InterPro" id="IPR000257">
    <property type="entry name" value="Uroporphyrinogen_deCOase"/>
</dbReference>
<dbReference type="Proteomes" id="UP000077384">
    <property type="component" value="Unassembled WGS sequence"/>
</dbReference>
<dbReference type="PANTHER" id="PTHR47099:SF1">
    <property type="entry name" value="METHYLCOBAMIDE:COM METHYLTRANSFERASE MTBA"/>
    <property type="match status" value="1"/>
</dbReference>
<reference evidence="4 6" key="2">
    <citation type="journal article" date="2016" name="Front. Microbiol.">
        <title>Industrial Acetogenic Biocatalysts: A Comparative Metabolic and Genomic Analysis.</title>
        <authorList>
            <person name="Bengelsdorf F."/>
            <person name="Poehlein A."/>
            <person name="Sonja S."/>
            <person name="Erz C."/>
            <person name="Hummel T."/>
            <person name="Hoffmeister S."/>
            <person name="Daniel R."/>
            <person name="Durre P."/>
        </authorList>
    </citation>
    <scope>NUCLEOTIDE SEQUENCE [LARGE SCALE GENOMIC DNA]</scope>
    <source>
        <strain evidence="4 6">PTA-10522</strain>
    </source>
</reference>
<evidence type="ECO:0000256" key="1">
    <source>
        <dbReference type="SAM" id="MobiDB-lite"/>
    </source>
</evidence>
<dbReference type="EC" id="4.1.1.37" evidence="3"/>
<dbReference type="Pfam" id="PF01208">
    <property type="entry name" value="URO-D"/>
    <property type="match status" value="1"/>
</dbReference>
<feature type="domain" description="Uroporphyrinogen decarboxylase (URO-D)" evidence="2">
    <location>
        <begin position="9"/>
        <end position="344"/>
    </location>
</feature>
<dbReference type="RefSeq" id="WP_082853465.1">
    <property type="nucleotide sequence ID" value="NZ_LITQ01000001.1"/>
</dbReference>
<gene>
    <name evidence="3" type="primary">hemE_2</name>
    <name evidence="4" type="synonym">hemE_8</name>
    <name evidence="4" type="ORF">CLCOS_20190</name>
    <name evidence="3" type="ORF">WX73_01405</name>
</gene>
<dbReference type="GO" id="GO:0004853">
    <property type="term" value="F:uroporphyrinogen decarboxylase activity"/>
    <property type="evidence" value="ECO:0007669"/>
    <property type="project" value="UniProtKB-EC"/>
</dbReference>